<accession>A0A8H7UBG0</accession>
<dbReference type="AlphaFoldDB" id="A0A8H7UBG0"/>
<dbReference type="EMBL" id="JAEPRA010000013">
    <property type="protein sequence ID" value="KAG2176750.1"/>
    <property type="molecule type" value="Genomic_DNA"/>
</dbReference>
<name>A0A8H7UBG0_9FUNG</name>
<gene>
    <name evidence="2" type="ORF">INT44_007414</name>
</gene>
<sequence>MADQGRKGFGQKMEESLTPQSQKTYAEQGKELKIRNRAHLNYDLRDSLLTHTLIQKKGKEALTDGYDKLQAEITPESQKSAHQSAYDSVKGNADDQNKSMLESAKEKLGL</sequence>
<dbReference type="OrthoDB" id="2348401at2759"/>
<evidence type="ECO:0000313" key="2">
    <source>
        <dbReference type="EMBL" id="KAG2176750.1"/>
    </source>
</evidence>
<feature type="compositionally biased region" description="Polar residues" evidence="1">
    <location>
        <begin position="75"/>
        <end position="86"/>
    </location>
</feature>
<feature type="region of interest" description="Disordered" evidence="1">
    <location>
        <begin position="73"/>
        <end position="110"/>
    </location>
</feature>
<feature type="compositionally biased region" description="Basic and acidic residues" evidence="1">
    <location>
        <begin position="92"/>
        <end position="110"/>
    </location>
</feature>
<dbReference type="Gene3D" id="6.10.250.2440">
    <property type="match status" value="1"/>
</dbReference>
<dbReference type="InterPro" id="IPR007250">
    <property type="entry name" value="HSP9_HSP12"/>
</dbReference>
<proteinExistence type="predicted"/>
<evidence type="ECO:0000313" key="3">
    <source>
        <dbReference type="Proteomes" id="UP000612746"/>
    </source>
</evidence>
<dbReference type="Gene3D" id="6.10.280.100">
    <property type="match status" value="1"/>
</dbReference>
<dbReference type="PIRSF" id="PIRSF002590">
    <property type="entry name" value="HSP9/HSP12_fun"/>
    <property type="match status" value="1"/>
</dbReference>
<feature type="region of interest" description="Disordered" evidence="1">
    <location>
        <begin position="1"/>
        <end position="30"/>
    </location>
</feature>
<comment type="caution">
    <text evidence="2">The sequence shown here is derived from an EMBL/GenBank/DDBJ whole genome shotgun (WGS) entry which is preliminary data.</text>
</comment>
<protein>
    <submittedName>
        <fullName evidence="2">Uncharacterized protein</fullName>
    </submittedName>
</protein>
<evidence type="ECO:0000256" key="1">
    <source>
        <dbReference type="SAM" id="MobiDB-lite"/>
    </source>
</evidence>
<dbReference type="Proteomes" id="UP000612746">
    <property type="component" value="Unassembled WGS sequence"/>
</dbReference>
<keyword evidence="3" id="KW-1185">Reference proteome</keyword>
<organism evidence="2 3">
    <name type="scientific">Umbelopsis vinacea</name>
    <dbReference type="NCBI Taxonomy" id="44442"/>
    <lineage>
        <taxon>Eukaryota</taxon>
        <taxon>Fungi</taxon>
        <taxon>Fungi incertae sedis</taxon>
        <taxon>Mucoromycota</taxon>
        <taxon>Mucoromycotina</taxon>
        <taxon>Umbelopsidomycetes</taxon>
        <taxon>Umbelopsidales</taxon>
        <taxon>Umbelopsidaceae</taxon>
        <taxon>Umbelopsis</taxon>
    </lineage>
</organism>
<reference evidence="2" key="1">
    <citation type="submission" date="2020-12" db="EMBL/GenBank/DDBJ databases">
        <title>Metabolic potential, ecology and presence of endohyphal bacteria is reflected in genomic diversity of Mucoromycotina.</title>
        <authorList>
            <person name="Muszewska A."/>
            <person name="Okrasinska A."/>
            <person name="Steczkiewicz K."/>
            <person name="Drgas O."/>
            <person name="Orlowska M."/>
            <person name="Perlinska-Lenart U."/>
            <person name="Aleksandrzak-Piekarczyk T."/>
            <person name="Szatraj K."/>
            <person name="Zielenkiewicz U."/>
            <person name="Pilsyk S."/>
            <person name="Malc E."/>
            <person name="Mieczkowski P."/>
            <person name="Kruszewska J.S."/>
            <person name="Biernat P."/>
            <person name="Pawlowska J."/>
        </authorList>
    </citation>
    <scope>NUCLEOTIDE SEQUENCE</scope>
    <source>
        <strain evidence="2">WA0000051536</strain>
    </source>
</reference>
<dbReference type="Pfam" id="PF04119">
    <property type="entry name" value="HSP9_HSP12"/>
    <property type="match status" value="2"/>
</dbReference>